<dbReference type="OrthoDB" id="10389666at2759"/>
<reference evidence="2" key="1">
    <citation type="submission" date="2022-05" db="EMBL/GenBank/DDBJ databases">
        <title>The Musa troglodytarum L. genome provides insights into the mechanism of non-climacteric behaviour and enrichment of carotenoids.</title>
        <authorList>
            <person name="Wang J."/>
        </authorList>
    </citation>
    <scope>NUCLEOTIDE SEQUENCE</scope>
    <source>
        <tissue evidence="2">Leaf</tissue>
    </source>
</reference>
<organism evidence="2 3">
    <name type="scientific">Musa troglodytarum</name>
    <name type="common">fe'i banana</name>
    <dbReference type="NCBI Taxonomy" id="320322"/>
    <lineage>
        <taxon>Eukaryota</taxon>
        <taxon>Viridiplantae</taxon>
        <taxon>Streptophyta</taxon>
        <taxon>Embryophyta</taxon>
        <taxon>Tracheophyta</taxon>
        <taxon>Spermatophyta</taxon>
        <taxon>Magnoliopsida</taxon>
        <taxon>Liliopsida</taxon>
        <taxon>Zingiberales</taxon>
        <taxon>Musaceae</taxon>
        <taxon>Musa</taxon>
    </lineage>
</organism>
<feature type="region of interest" description="Disordered" evidence="1">
    <location>
        <begin position="96"/>
        <end position="117"/>
    </location>
</feature>
<protein>
    <submittedName>
        <fullName evidence="2">Uncharacterized protein</fullName>
    </submittedName>
</protein>
<evidence type="ECO:0000313" key="2">
    <source>
        <dbReference type="EMBL" id="URD74942.1"/>
    </source>
</evidence>
<evidence type="ECO:0000313" key="3">
    <source>
        <dbReference type="Proteomes" id="UP001055439"/>
    </source>
</evidence>
<dbReference type="AlphaFoldDB" id="A0A9E7JC18"/>
<name>A0A9E7JC18_9LILI</name>
<keyword evidence="3" id="KW-1185">Reference proteome</keyword>
<accession>A0A9E7JC18</accession>
<evidence type="ECO:0000256" key="1">
    <source>
        <dbReference type="SAM" id="MobiDB-lite"/>
    </source>
</evidence>
<gene>
    <name evidence="2" type="ORF">MUK42_37793</name>
</gene>
<dbReference type="EMBL" id="CP097502">
    <property type="protein sequence ID" value="URD74942.1"/>
    <property type="molecule type" value="Genomic_DNA"/>
</dbReference>
<sequence>MARRRAQSKKLSHRLYGSVTIYMELKSRQDIGRKKKMERLIMPAEEHDDAASDDVKPGLLLSQRPAEPSSLRHLPMAPHLHAGQRVEVPIPSSLSALSDGEEEWGREKGVGEQGGGPTPEALALAGACTAPVLWASGHAPLAAVRPASRESVEGPSTRMCALATLARSLRSVDCGGDGTLELFRGLFIRGSRRQIVKLLFEME</sequence>
<dbReference type="Proteomes" id="UP001055439">
    <property type="component" value="Chromosome 1"/>
</dbReference>
<proteinExistence type="predicted"/>